<feature type="signal peptide" evidence="7">
    <location>
        <begin position="1"/>
        <end position="25"/>
    </location>
</feature>
<sequence length="173" mass="19090">MTTCLKLTAMVCRLCLFPILVVVSATVFALSDSNQQETTTSCTTANVSSQDYTEGTPVANVSISVNLESNDTAITEVPETNSTTKRKRQHRTTVPPDPTCHVYLANTTGDQALIGCTVYCQNYTKPYGHRQECVNITREIAFTMQSRTPYICPMGFCLAGYCYKTGMKLPCWV</sequence>
<comment type="function">
    <text evidence="6">Salivary chemokine-binding protein which binds to host chemokines.</text>
</comment>
<evidence type="ECO:0000256" key="1">
    <source>
        <dbReference type="ARBA" id="ARBA00004613"/>
    </source>
</evidence>
<evidence type="ECO:0000256" key="2">
    <source>
        <dbReference type="ARBA" id="ARBA00022525"/>
    </source>
</evidence>
<dbReference type="GO" id="GO:0019957">
    <property type="term" value="F:C-C chemokine binding"/>
    <property type="evidence" value="ECO:0007669"/>
    <property type="project" value="InterPro"/>
</dbReference>
<feature type="chain" id="PRO_5001516492" description="Evasin" evidence="7">
    <location>
        <begin position="26"/>
        <end position="173"/>
    </location>
</feature>
<comment type="subcellular location">
    <subcellularLocation>
        <location evidence="1 6">Secreted</location>
    </subcellularLocation>
</comment>
<organism evidence="8">
    <name type="scientific">Amblyomma cajennense</name>
    <name type="common">Cayenne tick</name>
    <name type="synonym">Acarus cajennensis</name>
    <dbReference type="NCBI Taxonomy" id="34607"/>
    <lineage>
        <taxon>Eukaryota</taxon>
        <taxon>Metazoa</taxon>
        <taxon>Ecdysozoa</taxon>
        <taxon>Arthropoda</taxon>
        <taxon>Chelicerata</taxon>
        <taxon>Arachnida</taxon>
        <taxon>Acari</taxon>
        <taxon>Parasitiformes</taxon>
        <taxon>Ixodida</taxon>
        <taxon>Ixodoidea</taxon>
        <taxon>Ixodidae</taxon>
        <taxon>Amblyomminae</taxon>
        <taxon>Amblyomma</taxon>
    </lineage>
</organism>
<name>A0A023FEB0_AMBCJ</name>
<dbReference type="Gene3D" id="2.30.130.100">
    <property type="match status" value="1"/>
</dbReference>
<reference evidence="8" key="1">
    <citation type="submission" date="2014-03" db="EMBL/GenBank/DDBJ databases">
        <title>The sialotranscriptome of Amblyomma triste, Amblyomma parvum and Amblyomma cajennense ticks, uncovered by 454-based RNA-seq.</title>
        <authorList>
            <person name="Garcia G.R."/>
            <person name="Gardinassi L.G."/>
            <person name="Ribeiro J.M."/>
            <person name="Anatriello E."/>
            <person name="Ferreira B.R."/>
            <person name="Moreira H.N."/>
            <person name="Mafra C."/>
            <person name="Olegario M.M."/>
            <person name="Szabo P.J."/>
            <person name="Miranda-Santos I.K."/>
            <person name="Maruyama S.R."/>
        </authorList>
    </citation>
    <scope>NUCLEOTIDE SEQUENCE</scope>
    <source>
        <strain evidence="8">Uberlandia</strain>
        <tissue evidence="8">Salivary glands</tissue>
    </source>
</reference>
<evidence type="ECO:0000256" key="3">
    <source>
        <dbReference type="ARBA" id="ARBA00022729"/>
    </source>
</evidence>
<dbReference type="InterPro" id="IPR045797">
    <property type="entry name" value="EVA_Class_A"/>
</dbReference>
<dbReference type="AlphaFoldDB" id="A0A023FEB0"/>
<dbReference type="EMBL" id="GBBK01005343">
    <property type="protein sequence ID" value="JAC19139.1"/>
    <property type="molecule type" value="mRNA"/>
</dbReference>
<evidence type="ECO:0000256" key="6">
    <source>
        <dbReference type="RuleBase" id="RU369006"/>
    </source>
</evidence>
<evidence type="ECO:0000256" key="5">
    <source>
        <dbReference type="ARBA" id="ARBA00023180"/>
    </source>
</evidence>
<evidence type="ECO:0000313" key="8">
    <source>
        <dbReference type="EMBL" id="JAC19139.1"/>
    </source>
</evidence>
<protein>
    <recommendedName>
        <fullName evidence="6">Evasin</fullName>
    </recommendedName>
</protein>
<dbReference type="Pfam" id="PF19429">
    <property type="entry name" value="EVA_Class_A"/>
    <property type="match status" value="1"/>
</dbReference>
<evidence type="ECO:0000256" key="7">
    <source>
        <dbReference type="SAM" id="SignalP"/>
    </source>
</evidence>
<proteinExistence type="evidence at transcript level"/>
<keyword evidence="3 6" id="KW-0732">Signal</keyword>
<keyword evidence="2 6" id="KW-0964">Secreted</keyword>
<evidence type="ECO:0000256" key="4">
    <source>
        <dbReference type="ARBA" id="ARBA00023157"/>
    </source>
</evidence>
<keyword evidence="5 6" id="KW-0325">Glycoprotein</keyword>
<dbReference type="GO" id="GO:0005576">
    <property type="term" value="C:extracellular region"/>
    <property type="evidence" value="ECO:0007669"/>
    <property type="project" value="UniProtKB-SubCell"/>
</dbReference>
<accession>A0A023FEB0</accession>
<keyword evidence="4 6" id="KW-1015">Disulfide bond</keyword>